<dbReference type="STRING" id="868131.MSWAN_1610"/>
<organism evidence="2 3">
    <name type="scientific">Methanobacterium paludis (strain DSM 25820 / JCM 18151 / SWAN1)</name>
    <dbReference type="NCBI Taxonomy" id="868131"/>
    <lineage>
        <taxon>Archaea</taxon>
        <taxon>Methanobacteriati</taxon>
        <taxon>Methanobacteriota</taxon>
        <taxon>Methanomada group</taxon>
        <taxon>Methanobacteria</taxon>
        <taxon>Methanobacteriales</taxon>
        <taxon>Methanobacteriaceae</taxon>
        <taxon>Methanobacterium</taxon>
    </lineage>
</organism>
<keyword evidence="3" id="KW-1185">Reference proteome</keyword>
<dbReference type="eggNOG" id="arCOG06761">
    <property type="taxonomic scope" value="Archaea"/>
</dbReference>
<dbReference type="GO" id="GO:0016020">
    <property type="term" value="C:membrane"/>
    <property type="evidence" value="ECO:0007669"/>
    <property type="project" value="InterPro"/>
</dbReference>
<evidence type="ECO:0000313" key="2">
    <source>
        <dbReference type="EMBL" id="AEG18621.1"/>
    </source>
</evidence>
<dbReference type="Pfam" id="PF03412">
    <property type="entry name" value="Peptidase_C39"/>
    <property type="match status" value="1"/>
</dbReference>
<protein>
    <submittedName>
        <fullName evidence="2">Peptidase C39 bacteriocin processing</fullName>
    </submittedName>
</protein>
<dbReference type="GeneID" id="10669118"/>
<dbReference type="GO" id="GO:0005524">
    <property type="term" value="F:ATP binding"/>
    <property type="evidence" value="ECO:0007669"/>
    <property type="project" value="InterPro"/>
</dbReference>
<dbReference type="EMBL" id="CP002772">
    <property type="protein sequence ID" value="AEG18621.1"/>
    <property type="molecule type" value="Genomic_DNA"/>
</dbReference>
<dbReference type="AlphaFoldDB" id="F6D2A4"/>
<evidence type="ECO:0000259" key="1">
    <source>
        <dbReference type="Pfam" id="PF03412"/>
    </source>
</evidence>
<reference evidence="2 3" key="1">
    <citation type="journal article" date="2014" name="Int. J. Syst. Evol. Microbiol.">
        <title>Methanobacterium paludis sp. nov. and a novel strain of Methanobacterium lacus isolated from northern peatlands.</title>
        <authorList>
            <person name="Cadillo-Quiroz H."/>
            <person name="Brauer S.L."/>
            <person name="Goodson N."/>
            <person name="Yavitt J.B."/>
            <person name="Zinder S.H."/>
        </authorList>
    </citation>
    <scope>NUCLEOTIDE SEQUENCE [LARGE SCALE GENOMIC DNA]</scope>
    <source>
        <strain evidence="3">DSM 25820 / JCM 18151 / SWAN1</strain>
    </source>
</reference>
<dbReference type="OrthoDB" id="78164at2157"/>
<dbReference type="RefSeq" id="WP_013826120.1">
    <property type="nucleotide sequence ID" value="NC_015574.1"/>
</dbReference>
<proteinExistence type="predicted"/>
<dbReference type="HOGENOM" id="CLU_1217593_0_0_2"/>
<dbReference type="GO" id="GO:0008233">
    <property type="term" value="F:peptidase activity"/>
    <property type="evidence" value="ECO:0007669"/>
    <property type="project" value="InterPro"/>
</dbReference>
<name>F6D2A4_METPW</name>
<dbReference type="Gene3D" id="3.90.70.10">
    <property type="entry name" value="Cysteine proteinases"/>
    <property type="match status" value="1"/>
</dbReference>
<dbReference type="KEGG" id="mew:MSWAN_1610"/>
<feature type="domain" description="Peptidase C39" evidence="1">
    <location>
        <begin position="84"/>
        <end position="202"/>
    </location>
</feature>
<dbReference type="Proteomes" id="UP000009231">
    <property type="component" value="Chromosome"/>
</dbReference>
<accession>F6D2A4</accession>
<dbReference type="InterPro" id="IPR005074">
    <property type="entry name" value="Peptidase_C39"/>
</dbReference>
<gene>
    <name evidence="2" type="ordered locus">MSWAN_1610</name>
</gene>
<sequence length="227" mass="24722">MSIRINKAQLLDGANGISNFIKANKRFPNYATLTDSNNKQQKVLKANYLDFYKRAFQWAVNHGDIFPNYGTVIGTGTSPIPQNYQDSSTTCGPTSLSMGSCGLFKYKSEAQFKAACNTTSSGTTPENLIAGAAKLGFKLTKISRNIAGVKAALNQCKPVIAHIQTKNATCLGYKGDYGHYVLIKGLSGDDHYLINDPTKGENITCLSTILDNATDGREIYYYSMELA</sequence>
<evidence type="ECO:0000313" key="3">
    <source>
        <dbReference type="Proteomes" id="UP000009231"/>
    </source>
</evidence>
<dbReference type="GO" id="GO:0006508">
    <property type="term" value="P:proteolysis"/>
    <property type="evidence" value="ECO:0007669"/>
    <property type="project" value="InterPro"/>
</dbReference>